<proteinExistence type="predicted"/>
<reference evidence="1" key="1">
    <citation type="submission" date="2001-08" db="EMBL/GenBank/DDBJ databases">
        <authorList>
            <person name="Buell R."/>
        </authorList>
    </citation>
    <scope>NUCLEOTIDE SEQUENCE</scope>
</reference>
<dbReference type="EMBL" id="AC079890">
    <property type="protein sequence ID" value="AAK31268.1"/>
    <property type="molecule type" value="Genomic_DNA"/>
</dbReference>
<reference evidence="3" key="5">
    <citation type="journal article" date="2008" name="Nucleic Acids Res.">
        <title>The rice annotation project database (RAP-DB): 2008 update.</title>
        <authorList>
            <consortium name="The rice annotation project (RAP)"/>
        </authorList>
    </citation>
    <scope>GENOME REANNOTATION</scope>
    <source>
        <strain evidence="3">cv. Nipponbare</strain>
    </source>
</reference>
<name>Q9AUT9_ORYSJ</name>
<dbReference type="Proteomes" id="UP000000763">
    <property type="component" value="Chromosome 10"/>
</dbReference>
<reference evidence="1" key="4">
    <citation type="submission" date="2005-04" db="EMBL/GenBank/DDBJ databases">
        <title>Oryza sativa chromosome 10 BAC OSJNBb0089A17 genomic sequence.</title>
        <authorList>
            <person name="Buell C.R."/>
            <person name="Yuan Q."/>
            <person name="Ouyang S."/>
            <person name="Moffat K.S."/>
            <person name="Hill J.N."/>
            <person name="Burr P.C."/>
            <person name="Hsiao J."/>
            <person name="Zismann V."/>
            <person name="Pai G."/>
            <person name="Bowman C.L."/>
            <person name="Fujii C.Y."/>
            <person name="VanAken S.E."/>
            <person name="Bowman C.L."/>
            <person name="Craven B."/>
            <person name="Utterback T.R."/>
            <person name="Khalak H."/>
            <person name="Feldblyum T.V."/>
            <person name="Quackenbush J."/>
            <person name="White O."/>
            <person name="Salzberg S.L."/>
            <person name="Fraser C.M."/>
        </authorList>
    </citation>
    <scope>NUCLEOTIDE SEQUENCE</scope>
</reference>
<dbReference type="AlphaFoldDB" id="Q9AUT9"/>
<dbReference type="EMBL" id="AC079874">
    <property type="protein sequence ID" value="AAL79805.1"/>
    <property type="molecule type" value="Genomic_DNA"/>
</dbReference>
<sequence>MDYCRPPSKPGVALAPWLSPGHWTVQTIVAATRPRSVQRTRSMRAHMAAGTCAVEDASEHGGRVAGRCPERVRVHRIRARQWDDARRAAALRSIDRQYACIDRSPPWKTKAVDGLSVRIGIHSYDTKTHAFYLHKFVWAGA</sequence>
<reference evidence="3" key="2">
    <citation type="journal article" date="2005" name="Nature">
        <title>The map-based sequence of the rice genome.</title>
        <authorList>
            <consortium name="International rice genome sequencing project (IRGSP)"/>
            <person name="Matsumoto T."/>
            <person name="Wu J."/>
            <person name="Kanamori H."/>
            <person name="Katayose Y."/>
            <person name="Fujisawa M."/>
            <person name="Namiki N."/>
            <person name="Mizuno H."/>
            <person name="Yamamoto K."/>
            <person name="Antonio B.A."/>
            <person name="Baba T."/>
            <person name="Sakata K."/>
            <person name="Nagamura Y."/>
            <person name="Aoki H."/>
            <person name="Arikawa K."/>
            <person name="Arita K."/>
            <person name="Bito T."/>
            <person name="Chiden Y."/>
            <person name="Fujitsuka N."/>
            <person name="Fukunaka R."/>
            <person name="Hamada M."/>
            <person name="Harada C."/>
            <person name="Hayashi A."/>
            <person name="Hijishita S."/>
            <person name="Honda M."/>
            <person name="Hosokawa S."/>
            <person name="Ichikawa Y."/>
            <person name="Idonuma A."/>
            <person name="Iijima M."/>
            <person name="Ikeda M."/>
            <person name="Ikeno M."/>
            <person name="Ito K."/>
            <person name="Ito S."/>
            <person name="Ito T."/>
            <person name="Ito Y."/>
            <person name="Ito Y."/>
            <person name="Iwabuchi A."/>
            <person name="Kamiya K."/>
            <person name="Karasawa W."/>
            <person name="Kurita K."/>
            <person name="Katagiri S."/>
            <person name="Kikuta A."/>
            <person name="Kobayashi H."/>
            <person name="Kobayashi N."/>
            <person name="Machita K."/>
            <person name="Maehara T."/>
            <person name="Masukawa M."/>
            <person name="Mizubayashi T."/>
            <person name="Mukai Y."/>
            <person name="Nagasaki H."/>
            <person name="Nagata Y."/>
            <person name="Naito S."/>
            <person name="Nakashima M."/>
            <person name="Nakama Y."/>
            <person name="Nakamichi Y."/>
            <person name="Nakamura M."/>
            <person name="Meguro A."/>
            <person name="Negishi M."/>
            <person name="Ohta I."/>
            <person name="Ohta T."/>
            <person name="Okamoto M."/>
            <person name="Ono N."/>
            <person name="Saji S."/>
            <person name="Sakaguchi M."/>
            <person name="Sakai K."/>
            <person name="Shibata M."/>
            <person name="Shimokawa T."/>
            <person name="Song J."/>
            <person name="Takazaki Y."/>
            <person name="Terasawa K."/>
            <person name="Tsugane M."/>
            <person name="Tsuji K."/>
            <person name="Ueda S."/>
            <person name="Waki K."/>
            <person name="Yamagata H."/>
            <person name="Yamamoto M."/>
            <person name="Yamamoto S."/>
            <person name="Yamane H."/>
            <person name="Yoshiki S."/>
            <person name="Yoshihara R."/>
            <person name="Yukawa K."/>
            <person name="Zhong H."/>
            <person name="Yano M."/>
            <person name="Yuan Q."/>
            <person name="Ouyang S."/>
            <person name="Liu J."/>
            <person name="Jones K.M."/>
            <person name="Gansberger K."/>
            <person name="Moffat K."/>
            <person name="Hill J."/>
            <person name="Bera J."/>
            <person name="Fadrosh D."/>
            <person name="Jin S."/>
            <person name="Johri S."/>
            <person name="Kim M."/>
            <person name="Overton L."/>
            <person name="Reardon M."/>
            <person name="Tsitrin T."/>
            <person name="Vuong H."/>
            <person name="Weaver B."/>
            <person name="Ciecko A."/>
            <person name="Tallon L."/>
            <person name="Jackson J."/>
            <person name="Pai G."/>
            <person name="Aken S.V."/>
            <person name="Utterback T."/>
            <person name="Reidmuller S."/>
            <person name="Feldblyum T."/>
            <person name="Hsiao J."/>
            <person name="Zismann V."/>
            <person name="Iobst S."/>
            <person name="de Vazeille A.R."/>
            <person name="Buell C.R."/>
            <person name="Ying K."/>
            <person name="Li Y."/>
            <person name="Lu T."/>
            <person name="Huang Y."/>
            <person name="Zhao Q."/>
            <person name="Feng Q."/>
            <person name="Zhang L."/>
            <person name="Zhu J."/>
            <person name="Weng Q."/>
            <person name="Mu J."/>
            <person name="Lu Y."/>
            <person name="Fan D."/>
            <person name="Liu Y."/>
            <person name="Guan J."/>
            <person name="Zhang Y."/>
            <person name="Yu S."/>
            <person name="Liu X."/>
            <person name="Zhang Y."/>
            <person name="Hong G."/>
            <person name="Han B."/>
            <person name="Choisne N."/>
            <person name="Demange N."/>
            <person name="Orjeda G."/>
            <person name="Samain S."/>
            <person name="Cattolico L."/>
            <person name="Pelletier E."/>
            <person name="Couloux A."/>
            <person name="Segurens B."/>
            <person name="Wincker P."/>
            <person name="D'Hont A."/>
            <person name="Scarpelli C."/>
            <person name="Weissenbach J."/>
            <person name="Salanoubat M."/>
            <person name="Quetier F."/>
            <person name="Yu Y."/>
            <person name="Kim H.R."/>
            <person name="Rambo T."/>
            <person name="Currie J."/>
            <person name="Collura K."/>
            <person name="Luo M."/>
            <person name="Yang T."/>
            <person name="Ammiraju J.S.S."/>
            <person name="Engler F."/>
            <person name="Soderlund C."/>
            <person name="Wing R.A."/>
            <person name="Palmer L.E."/>
            <person name="de la Bastide M."/>
            <person name="Spiegel L."/>
            <person name="Nascimento L."/>
            <person name="Zutavern T."/>
            <person name="O'Shaughnessy A."/>
            <person name="Dike S."/>
            <person name="Dedhia N."/>
            <person name="Preston R."/>
            <person name="Balija V."/>
            <person name="McCombie W.R."/>
            <person name="Chow T."/>
            <person name="Chen H."/>
            <person name="Chung M."/>
            <person name="Chen C."/>
            <person name="Shaw J."/>
            <person name="Wu H."/>
            <person name="Hsiao K."/>
            <person name="Chao Y."/>
            <person name="Chu M."/>
            <person name="Cheng C."/>
            <person name="Hour A."/>
            <person name="Lee P."/>
            <person name="Lin S."/>
            <person name="Lin Y."/>
            <person name="Liou J."/>
            <person name="Liu S."/>
            <person name="Hsing Y."/>
            <person name="Raghuvanshi S."/>
            <person name="Mohanty A."/>
            <person name="Bharti A.K."/>
            <person name="Gaur A."/>
            <person name="Gupta V."/>
            <person name="Kumar D."/>
            <person name="Ravi V."/>
            <person name="Vij S."/>
            <person name="Kapur A."/>
            <person name="Khurana P."/>
            <person name="Khurana P."/>
            <person name="Khurana J.P."/>
            <person name="Tyagi A.K."/>
            <person name="Gaikwad K."/>
            <person name="Singh A."/>
            <person name="Dalal V."/>
            <person name="Srivastava S."/>
            <person name="Dixit A."/>
            <person name="Pal A.K."/>
            <person name="Ghazi I.A."/>
            <person name="Yadav M."/>
            <person name="Pandit A."/>
            <person name="Bhargava A."/>
            <person name="Sureshbabu K."/>
            <person name="Batra K."/>
            <person name="Sharma T.R."/>
            <person name="Mohapatra T."/>
            <person name="Singh N.K."/>
            <person name="Messing J."/>
            <person name="Nelson A.B."/>
            <person name="Fuks G."/>
            <person name="Kavchok S."/>
            <person name="Keizer G."/>
            <person name="Linton E."/>
            <person name="Llaca V."/>
            <person name="Song R."/>
            <person name="Tanyolac B."/>
            <person name="Young S."/>
            <person name="Ho-Il K."/>
            <person name="Hahn J.H."/>
            <person name="Sangsakoo G."/>
            <person name="Vanavichit A."/>
            <person name="de Mattos Luiz.A.T."/>
            <person name="Zimmer P.D."/>
            <person name="Malone G."/>
            <person name="Dellagostin O."/>
            <person name="de Oliveira A.C."/>
            <person name="Bevan M."/>
            <person name="Bancroft I."/>
            <person name="Minx P."/>
            <person name="Cordum H."/>
            <person name="Wilson R."/>
            <person name="Cheng Z."/>
            <person name="Jin W."/>
            <person name="Jiang J."/>
            <person name="Leong S.A."/>
            <person name="Iwama H."/>
            <person name="Gojobori T."/>
            <person name="Itoh T."/>
            <person name="Niimura Y."/>
            <person name="Fujii Y."/>
            <person name="Habara T."/>
            <person name="Sakai H."/>
            <person name="Sato Y."/>
            <person name="Wilson G."/>
            <person name="Kumar K."/>
            <person name="McCouch S."/>
            <person name="Juretic N."/>
            <person name="Hoen D."/>
            <person name="Wright S."/>
            <person name="Bruskiewich R."/>
            <person name="Bureau T."/>
            <person name="Miyao A."/>
            <person name="Hirochika H."/>
            <person name="Nishikawa T."/>
            <person name="Kadowaki K."/>
            <person name="Sugiura M."/>
            <person name="Burr B."/>
            <person name="Sasaki T."/>
        </authorList>
    </citation>
    <scope>NUCLEOTIDE SEQUENCE [LARGE SCALE GENOMIC DNA]</scope>
    <source>
        <strain evidence="3">cv. Nipponbare</strain>
    </source>
</reference>
<organism evidence="1 3">
    <name type="scientific">Oryza sativa subsp. japonica</name>
    <name type="common">Rice</name>
    <dbReference type="NCBI Taxonomy" id="39947"/>
    <lineage>
        <taxon>Eukaryota</taxon>
        <taxon>Viridiplantae</taxon>
        <taxon>Streptophyta</taxon>
        <taxon>Embryophyta</taxon>
        <taxon>Tracheophyta</taxon>
        <taxon>Spermatophyta</taxon>
        <taxon>Magnoliopsida</taxon>
        <taxon>Liliopsida</taxon>
        <taxon>Poales</taxon>
        <taxon>Poaceae</taxon>
        <taxon>BOP clade</taxon>
        <taxon>Oryzoideae</taxon>
        <taxon>Oryzeae</taxon>
        <taxon>Oryzinae</taxon>
        <taxon>Oryza</taxon>
        <taxon>Oryza sativa</taxon>
    </lineage>
</organism>
<accession>Q9AUT9</accession>
<evidence type="ECO:0000313" key="3">
    <source>
        <dbReference type="Proteomes" id="UP000000763"/>
    </source>
</evidence>
<reference evidence="2" key="3">
    <citation type="submission" date="2005-04" db="EMBL/GenBank/DDBJ databases">
        <title>Oryza sativa chromosome 10 BAC OSJNBa0042H09 genomic sequence.</title>
        <authorList>
            <person name="Buell C.R."/>
            <person name="Yuan Q."/>
            <person name="Ouyang S."/>
            <person name="Liu J."/>
            <person name="Moffat K.S."/>
            <person name="Hill J.N."/>
            <person name="Gansberger K."/>
            <person name="Brenner M."/>
            <person name="Burgess S."/>
            <person name="Hance M."/>
            <person name="Shvartsbeyn M."/>
            <person name="Tsitrin T."/>
            <person name="Riggs F."/>
            <person name="Hsiao J."/>
            <person name="Zismann V."/>
            <person name="Blunt S."/>
            <person name="Pai G."/>
            <person name="VanAken S.E."/>
            <person name="Utterback T.R."/>
            <person name="Feldblyum T.V."/>
            <person name="Kalb E."/>
            <person name="Quackenbush J."/>
            <person name="Salzberg S.L."/>
            <person name="White O."/>
            <person name="Fraser C.M."/>
        </authorList>
    </citation>
    <scope>NUCLEOTIDE SEQUENCE</scope>
</reference>
<protein>
    <submittedName>
        <fullName evidence="1">Uncharacterized protein</fullName>
    </submittedName>
</protein>
<evidence type="ECO:0000313" key="1">
    <source>
        <dbReference type="EMBL" id="AAK31268.1"/>
    </source>
</evidence>
<gene>
    <name evidence="1" type="primary">OSJNBb0089A17.21</name>
    <name evidence="2" type="synonym">OSJNBa0042H09.13</name>
</gene>
<evidence type="ECO:0000313" key="2">
    <source>
        <dbReference type="EMBL" id="AAL79805.1"/>
    </source>
</evidence>